<dbReference type="OrthoDB" id="2416294at2759"/>
<name>A0A165USN8_9AGAM</name>
<sequence>RFANWSLRFMDAYRKDLSRRQAAWANSKSHGHRILPQDILAELDKASIT</sequence>
<dbReference type="STRING" id="1314782.A0A165USN8"/>
<evidence type="ECO:0000313" key="2">
    <source>
        <dbReference type="Proteomes" id="UP000076761"/>
    </source>
</evidence>
<feature type="non-terminal residue" evidence="1">
    <location>
        <position position="1"/>
    </location>
</feature>
<protein>
    <submittedName>
        <fullName evidence="1">Uncharacterized protein</fullName>
    </submittedName>
</protein>
<dbReference type="InParanoid" id="A0A165USN8"/>
<dbReference type="Proteomes" id="UP000076761">
    <property type="component" value="Unassembled WGS sequence"/>
</dbReference>
<dbReference type="EMBL" id="KV425557">
    <property type="protein sequence ID" value="KZT28644.1"/>
    <property type="molecule type" value="Genomic_DNA"/>
</dbReference>
<organism evidence="1 2">
    <name type="scientific">Neolentinus lepideus HHB14362 ss-1</name>
    <dbReference type="NCBI Taxonomy" id="1314782"/>
    <lineage>
        <taxon>Eukaryota</taxon>
        <taxon>Fungi</taxon>
        <taxon>Dikarya</taxon>
        <taxon>Basidiomycota</taxon>
        <taxon>Agaricomycotina</taxon>
        <taxon>Agaricomycetes</taxon>
        <taxon>Gloeophyllales</taxon>
        <taxon>Gloeophyllaceae</taxon>
        <taxon>Neolentinus</taxon>
    </lineage>
</organism>
<keyword evidence="2" id="KW-1185">Reference proteome</keyword>
<accession>A0A165USN8</accession>
<proteinExistence type="predicted"/>
<evidence type="ECO:0000313" key="1">
    <source>
        <dbReference type="EMBL" id="KZT28644.1"/>
    </source>
</evidence>
<gene>
    <name evidence="1" type="ORF">NEOLEDRAFT_1058343</name>
</gene>
<dbReference type="AlphaFoldDB" id="A0A165USN8"/>
<reference evidence="1 2" key="1">
    <citation type="journal article" date="2016" name="Mol. Biol. Evol.">
        <title>Comparative Genomics of Early-Diverging Mushroom-Forming Fungi Provides Insights into the Origins of Lignocellulose Decay Capabilities.</title>
        <authorList>
            <person name="Nagy L.G."/>
            <person name="Riley R."/>
            <person name="Tritt A."/>
            <person name="Adam C."/>
            <person name="Daum C."/>
            <person name="Floudas D."/>
            <person name="Sun H."/>
            <person name="Yadav J.S."/>
            <person name="Pangilinan J."/>
            <person name="Larsson K.H."/>
            <person name="Matsuura K."/>
            <person name="Barry K."/>
            <person name="Labutti K."/>
            <person name="Kuo R."/>
            <person name="Ohm R.A."/>
            <person name="Bhattacharya S.S."/>
            <person name="Shirouzu T."/>
            <person name="Yoshinaga Y."/>
            <person name="Martin F.M."/>
            <person name="Grigoriev I.V."/>
            <person name="Hibbett D.S."/>
        </authorList>
    </citation>
    <scope>NUCLEOTIDE SEQUENCE [LARGE SCALE GENOMIC DNA]</scope>
    <source>
        <strain evidence="1 2">HHB14362 ss-1</strain>
    </source>
</reference>